<dbReference type="Proteomes" id="UP000620670">
    <property type="component" value="Unassembled WGS sequence"/>
</dbReference>
<keyword evidence="7" id="KW-0472">Membrane</keyword>
<dbReference type="InterPro" id="IPR001343">
    <property type="entry name" value="Hemolysn_Ca-bd"/>
</dbReference>
<dbReference type="EMBL" id="JAELXT010000017">
    <property type="protein sequence ID" value="MBJ6126851.1"/>
    <property type="molecule type" value="Genomic_DNA"/>
</dbReference>
<evidence type="ECO:0000256" key="3">
    <source>
        <dbReference type="ARBA" id="ARBA00022525"/>
    </source>
</evidence>
<evidence type="ECO:0000256" key="5">
    <source>
        <dbReference type="ARBA" id="ARBA00022737"/>
    </source>
</evidence>
<dbReference type="Pfam" id="PF00353">
    <property type="entry name" value="HemolysinCabind"/>
    <property type="match status" value="4"/>
</dbReference>
<proteinExistence type="predicted"/>
<name>A0ABS0Y3G7_9HYPH</name>
<evidence type="ECO:0000256" key="7">
    <source>
        <dbReference type="ARBA" id="ARBA00023136"/>
    </source>
</evidence>
<dbReference type="InterPro" id="IPR018511">
    <property type="entry name" value="Hemolysin-typ_Ca-bd_CS"/>
</dbReference>
<dbReference type="PRINTS" id="PR00313">
    <property type="entry name" value="CABNDNGRPT"/>
</dbReference>
<sequence>MTSKRKHHTFENTYSRGATSETFGDVKLYIGKGHLDWFAGTGRQDLAFGRAGSDALFGRGMDDDLMGGKGNDYLRGGAGMDHLDGGDGRDALIGGLGADGLRGAAGADYLDEGVGHGDLEGGEGNDTLVGGPGGDAFVISPDSGHDIVKDFDAGPGMLDHLAIRDIEPEDLRFEDTENGVLISWNDGEGSVLLEGVKKTELAQDDFMFADDRKVIQPTGADADRVTAEEFIKNEGEALTPPPLGADERPDAWFRFDDFNIEFGGAHDDTLLGTSKRDYLVGLEGRDQLSGNEGDDDLRGGAGGDTLVGGDGMDHLKGEDGDDQLFGGAMADSLMGERGNDVLAAGAGHDMLEGGTGDDILDGGDGADAFIVAPDSGNDVAVGGFDAGPGAFDHIAFRDITPDQVAVADTTVSGKKGVLVSWSTDQDAASEGSIFLVGLSKSQMAQDDFMFNAGDAREGGFIRDDAVTHDGSLLIFQDNTVSATAAGYDLL</sequence>
<dbReference type="PANTHER" id="PTHR38340:SF1">
    <property type="entry name" value="S-LAYER PROTEIN"/>
    <property type="match status" value="1"/>
</dbReference>
<evidence type="ECO:0000256" key="1">
    <source>
        <dbReference type="ARBA" id="ARBA00004370"/>
    </source>
</evidence>
<comment type="subcellular location">
    <subcellularLocation>
        <location evidence="1">Membrane</location>
    </subcellularLocation>
    <subcellularLocation>
        <location evidence="2">Secreted</location>
    </subcellularLocation>
</comment>
<keyword evidence="10" id="KW-1185">Reference proteome</keyword>
<dbReference type="InterPro" id="IPR050557">
    <property type="entry name" value="RTX_toxin/Mannuronan_C5-epim"/>
</dbReference>
<gene>
    <name evidence="9" type="ORF">JAO75_15690</name>
</gene>
<dbReference type="InterPro" id="IPR003995">
    <property type="entry name" value="RTX_toxin_determinant-A"/>
</dbReference>
<comment type="caution">
    <text evidence="9">The sequence shown here is derived from an EMBL/GenBank/DDBJ whole genome shotgun (WGS) entry which is preliminary data.</text>
</comment>
<dbReference type="PANTHER" id="PTHR38340">
    <property type="entry name" value="S-LAYER PROTEIN"/>
    <property type="match status" value="1"/>
</dbReference>
<evidence type="ECO:0000256" key="2">
    <source>
        <dbReference type="ARBA" id="ARBA00004613"/>
    </source>
</evidence>
<organism evidence="9 10">
    <name type="scientific">Microvirga splendida</name>
    <dbReference type="NCBI Taxonomy" id="2795727"/>
    <lineage>
        <taxon>Bacteria</taxon>
        <taxon>Pseudomonadati</taxon>
        <taxon>Pseudomonadota</taxon>
        <taxon>Alphaproteobacteria</taxon>
        <taxon>Hyphomicrobiales</taxon>
        <taxon>Methylobacteriaceae</taxon>
        <taxon>Microvirga</taxon>
    </lineage>
</organism>
<evidence type="ECO:0000313" key="10">
    <source>
        <dbReference type="Proteomes" id="UP000620670"/>
    </source>
</evidence>
<dbReference type="Gene3D" id="2.150.10.10">
    <property type="entry name" value="Serralysin-like metalloprotease, C-terminal"/>
    <property type="match status" value="4"/>
</dbReference>
<keyword evidence="6" id="KW-0843">Virulence</keyword>
<keyword evidence="4" id="KW-0800">Toxin</keyword>
<dbReference type="PRINTS" id="PR01488">
    <property type="entry name" value="RTXTOXINA"/>
</dbReference>
<keyword evidence="5" id="KW-0677">Repeat</keyword>
<evidence type="ECO:0000256" key="4">
    <source>
        <dbReference type="ARBA" id="ARBA00022656"/>
    </source>
</evidence>
<accession>A0ABS0Y3G7</accession>
<dbReference type="InterPro" id="IPR011049">
    <property type="entry name" value="Serralysin-like_metalloprot_C"/>
</dbReference>
<feature type="region of interest" description="Disordered" evidence="8">
    <location>
        <begin position="285"/>
        <end position="310"/>
    </location>
</feature>
<evidence type="ECO:0000313" key="9">
    <source>
        <dbReference type="EMBL" id="MBJ6126851.1"/>
    </source>
</evidence>
<dbReference type="SUPFAM" id="SSF51120">
    <property type="entry name" value="beta-Roll"/>
    <property type="match status" value="2"/>
</dbReference>
<evidence type="ECO:0000256" key="6">
    <source>
        <dbReference type="ARBA" id="ARBA00023026"/>
    </source>
</evidence>
<dbReference type="PROSITE" id="PS00330">
    <property type="entry name" value="HEMOLYSIN_CALCIUM"/>
    <property type="match status" value="4"/>
</dbReference>
<reference evidence="10" key="1">
    <citation type="submission" date="2020-12" db="EMBL/GenBank/DDBJ databases">
        <title>Hymenobacter sp.</title>
        <authorList>
            <person name="Kim M.K."/>
        </authorList>
    </citation>
    <scope>NUCLEOTIDE SEQUENCE [LARGE SCALE GENOMIC DNA]</scope>
    <source>
        <strain evidence="10">BT325</strain>
    </source>
</reference>
<protein>
    <submittedName>
        <fullName evidence="9">Calcium-binding protein</fullName>
    </submittedName>
</protein>
<feature type="compositionally biased region" description="Gly residues" evidence="8">
    <location>
        <begin position="299"/>
        <end position="310"/>
    </location>
</feature>
<evidence type="ECO:0000256" key="8">
    <source>
        <dbReference type="SAM" id="MobiDB-lite"/>
    </source>
</evidence>
<keyword evidence="3" id="KW-0964">Secreted</keyword>
<dbReference type="RefSeq" id="WP_199050078.1">
    <property type="nucleotide sequence ID" value="NZ_JAELXT010000017.1"/>
</dbReference>